<evidence type="ECO:0000313" key="1">
    <source>
        <dbReference type="EMBL" id="KKN25522.1"/>
    </source>
</evidence>
<proteinExistence type="predicted"/>
<accession>A0A0F9PLR2</accession>
<name>A0A0F9PLR2_9ZZZZ</name>
<organism evidence="1">
    <name type="scientific">marine sediment metagenome</name>
    <dbReference type="NCBI Taxonomy" id="412755"/>
    <lineage>
        <taxon>unclassified sequences</taxon>
        <taxon>metagenomes</taxon>
        <taxon>ecological metagenomes</taxon>
    </lineage>
</organism>
<dbReference type="EMBL" id="LAZR01002795">
    <property type="protein sequence ID" value="KKN25522.1"/>
    <property type="molecule type" value="Genomic_DNA"/>
</dbReference>
<comment type="caution">
    <text evidence="1">The sequence shown here is derived from an EMBL/GenBank/DDBJ whole genome shotgun (WGS) entry which is preliminary data.</text>
</comment>
<protein>
    <submittedName>
        <fullName evidence="1">Uncharacterized protein</fullName>
    </submittedName>
</protein>
<dbReference type="AlphaFoldDB" id="A0A0F9PLR2"/>
<reference evidence="1" key="1">
    <citation type="journal article" date="2015" name="Nature">
        <title>Complex archaea that bridge the gap between prokaryotes and eukaryotes.</title>
        <authorList>
            <person name="Spang A."/>
            <person name="Saw J.H."/>
            <person name="Jorgensen S.L."/>
            <person name="Zaremba-Niedzwiedzka K."/>
            <person name="Martijn J."/>
            <person name="Lind A.E."/>
            <person name="van Eijk R."/>
            <person name="Schleper C."/>
            <person name="Guy L."/>
            <person name="Ettema T.J."/>
        </authorList>
    </citation>
    <scope>NUCLEOTIDE SEQUENCE</scope>
</reference>
<sequence length="62" mass="7393">MRVLISSIEVLKDGYNTNYEYFYIHGQLPSGLKILIEDYHFNLREYVGQHIDMLLMVMRLPT</sequence>
<gene>
    <name evidence="1" type="ORF">LCGC14_0883890</name>
</gene>